<comment type="caution">
    <text evidence="11">The sequence shown here is derived from an EMBL/GenBank/DDBJ whole genome shotgun (WGS) entry which is preliminary data.</text>
</comment>
<dbReference type="SUPFAM" id="SSF53218">
    <property type="entry name" value="Molybdenum cofactor biosynthesis proteins"/>
    <property type="match status" value="1"/>
</dbReference>
<proteinExistence type="inferred from homology"/>
<evidence type="ECO:0000256" key="8">
    <source>
        <dbReference type="ARBA" id="ARBA00047317"/>
    </source>
</evidence>
<dbReference type="SUPFAM" id="SSF63867">
    <property type="entry name" value="MoeA C-terminal domain-like"/>
    <property type="match status" value="1"/>
</dbReference>
<evidence type="ECO:0000256" key="4">
    <source>
        <dbReference type="ARBA" id="ARBA00013269"/>
    </source>
</evidence>
<dbReference type="Proteomes" id="UP000251634">
    <property type="component" value="Unassembled WGS sequence"/>
</dbReference>
<gene>
    <name evidence="11" type="ORF">C4N25_07400</name>
</gene>
<evidence type="ECO:0000256" key="5">
    <source>
        <dbReference type="ARBA" id="ARBA00021108"/>
    </source>
</evidence>
<dbReference type="NCBIfam" id="TIGR00177">
    <property type="entry name" value="molyb_syn"/>
    <property type="match status" value="1"/>
</dbReference>
<keyword evidence="9" id="KW-0460">Magnesium</keyword>
<comment type="pathway">
    <text evidence="2 9">Cofactor biosynthesis; molybdopterin biosynthesis.</text>
</comment>
<keyword evidence="9 11" id="KW-0808">Transferase</keyword>
<accession>A0A329TKV8</accession>
<evidence type="ECO:0000256" key="1">
    <source>
        <dbReference type="ARBA" id="ARBA00002901"/>
    </source>
</evidence>
<dbReference type="InterPro" id="IPR036688">
    <property type="entry name" value="MoeA_C_domain_IV_sf"/>
</dbReference>
<dbReference type="Gene3D" id="3.40.980.10">
    <property type="entry name" value="MoaB/Mog-like domain"/>
    <property type="match status" value="1"/>
</dbReference>
<dbReference type="GO" id="GO:0005829">
    <property type="term" value="C:cytosol"/>
    <property type="evidence" value="ECO:0007669"/>
    <property type="project" value="TreeGrafter"/>
</dbReference>
<dbReference type="NCBIfam" id="NF045515">
    <property type="entry name" value="Glp_gephyrin"/>
    <property type="match status" value="1"/>
</dbReference>
<dbReference type="Gene3D" id="3.90.105.10">
    <property type="entry name" value="Molybdopterin biosynthesis moea protein, domain 2"/>
    <property type="match status" value="1"/>
</dbReference>
<evidence type="ECO:0000256" key="2">
    <source>
        <dbReference type="ARBA" id="ARBA00005046"/>
    </source>
</evidence>
<dbReference type="AlphaFoldDB" id="A0A329TKV8"/>
<evidence type="ECO:0000313" key="11">
    <source>
        <dbReference type="EMBL" id="RAW50005.1"/>
    </source>
</evidence>
<comment type="similarity">
    <text evidence="3 9">Belongs to the MoeA family.</text>
</comment>
<dbReference type="InterPro" id="IPR005111">
    <property type="entry name" value="MoeA_C_domain_IV"/>
</dbReference>
<dbReference type="EC" id="2.10.1.1" evidence="4 9"/>
<dbReference type="InterPro" id="IPR036425">
    <property type="entry name" value="MoaB/Mog-like_dom_sf"/>
</dbReference>
<dbReference type="CDD" id="cd00887">
    <property type="entry name" value="MoeA"/>
    <property type="match status" value="1"/>
</dbReference>
<comment type="function">
    <text evidence="1 9">Catalyzes the insertion of molybdate into adenylated molybdopterin with the concomitant release of AMP.</text>
</comment>
<dbReference type="InterPro" id="IPR036135">
    <property type="entry name" value="MoeA_linker/N_sf"/>
</dbReference>
<dbReference type="InterPro" id="IPR005110">
    <property type="entry name" value="MoeA_linker/N"/>
</dbReference>
<dbReference type="GO" id="GO:0046872">
    <property type="term" value="F:metal ion binding"/>
    <property type="evidence" value="ECO:0007669"/>
    <property type="project" value="UniProtKB-UniRule"/>
</dbReference>
<dbReference type="InterPro" id="IPR001453">
    <property type="entry name" value="MoaB/Mog_dom"/>
</dbReference>
<comment type="catalytic activity">
    <reaction evidence="8">
        <text>adenylyl-molybdopterin + molybdate = Mo-molybdopterin + AMP + H(+)</text>
        <dbReference type="Rhea" id="RHEA:35047"/>
        <dbReference type="ChEBI" id="CHEBI:15378"/>
        <dbReference type="ChEBI" id="CHEBI:36264"/>
        <dbReference type="ChEBI" id="CHEBI:62727"/>
        <dbReference type="ChEBI" id="CHEBI:71302"/>
        <dbReference type="ChEBI" id="CHEBI:456215"/>
        <dbReference type="EC" id="2.10.1.1"/>
    </reaction>
</comment>
<protein>
    <recommendedName>
        <fullName evidence="5 9">Molybdopterin molybdenumtransferase</fullName>
        <ecNumber evidence="4 9">2.10.1.1</ecNumber>
    </recommendedName>
</protein>
<evidence type="ECO:0000313" key="12">
    <source>
        <dbReference type="Proteomes" id="UP000251634"/>
    </source>
</evidence>
<name>A0A329TKV8_9FIRM</name>
<evidence type="ECO:0000256" key="6">
    <source>
        <dbReference type="ARBA" id="ARBA00022505"/>
    </source>
</evidence>
<dbReference type="GO" id="GO:0006777">
    <property type="term" value="P:Mo-molybdopterin cofactor biosynthetic process"/>
    <property type="evidence" value="ECO:0007669"/>
    <property type="project" value="UniProtKB-UniRule"/>
</dbReference>
<organism evidence="11 12">
    <name type="scientific">Faecalibacterium prausnitzii</name>
    <dbReference type="NCBI Taxonomy" id="853"/>
    <lineage>
        <taxon>Bacteria</taxon>
        <taxon>Bacillati</taxon>
        <taxon>Bacillota</taxon>
        <taxon>Clostridia</taxon>
        <taxon>Eubacteriales</taxon>
        <taxon>Oscillospiraceae</taxon>
        <taxon>Faecalibacterium</taxon>
    </lineage>
</organism>
<evidence type="ECO:0000256" key="7">
    <source>
        <dbReference type="ARBA" id="ARBA00023150"/>
    </source>
</evidence>
<evidence type="ECO:0000259" key="10">
    <source>
        <dbReference type="SMART" id="SM00852"/>
    </source>
</evidence>
<evidence type="ECO:0000256" key="9">
    <source>
        <dbReference type="RuleBase" id="RU365090"/>
    </source>
</evidence>
<dbReference type="GO" id="GO:0061599">
    <property type="term" value="F:molybdopterin molybdotransferase activity"/>
    <property type="evidence" value="ECO:0007669"/>
    <property type="project" value="UniProtKB-UniRule"/>
</dbReference>
<reference evidence="11 12" key="1">
    <citation type="submission" date="2018-02" db="EMBL/GenBank/DDBJ databases">
        <title>Complete genome sequencing of Faecalibacterium prausnitzii strains isolated from the human gut.</title>
        <authorList>
            <person name="Fitzgerald B.C."/>
            <person name="Shkoporov A.N."/>
            <person name="Ross P.R."/>
            <person name="Hill C."/>
        </authorList>
    </citation>
    <scope>NUCLEOTIDE SEQUENCE [LARGE SCALE GENOMIC DNA]</scope>
    <source>
        <strain evidence="11 12">APC942/8-14-2</strain>
    </source>
</reference>
<dbReference type="EMBL" id="PRKZ01000004">
    <property type="protein sequence ID" value="RAW50005.1"/>
    <property type="molecule type" value="Genomic_DNA"/>
</dbReference>
<dbReference type="PANTHER" id="PTHR10192:SF5">
    <property type="entry name" value="GEPHYRIN"/>
    <property type="match status" value="1"/>
</dbReference>
<dbReference type="UniPathway" id="UPA00344"/>
<dbReference type="SMART" id="SM00852">
    <property type="entry name" value="MoCF_biosynth"/>
    <property type="match status" value="1"/>
</dbReference>
<keyword evidence="7 9" id="KW-0501">Molybdenum cofactor biosynthesis</keyword>
<dbReference type="InterPro" id="IPR038987">
    <property type="entry name" value="MoeA-like"/>
</dbReference>
<dbReference type="PANTHER" id="PTHR10192">
    <property type="entry name" value="MOLYBDOPTERIN BIOSYNTHESIS PROTEIN"/>
    <property type="match status" value="1"/>
</dbReference>
<dbReference type="Gene3D" id="2.170.190.11">
    <property type="entry name" value="Molybdopterin biosynthesis moea protein, domain 3"/>
    <property type="match status" value="1"/>
</dbReference>
<sequence length="405" mass="41379">MPQKKRGKTPVEEAVARILNALDVPEKTEEIPLLQALGRVAAGDVCARVAQPPFDRSALDGYALRAADIAAAGPETPVTLPVSRYLCAGSDPGGPLAPGTAARIMTGAPVPAGADCVLRQEDTESDGQTVTFHAPVEARANVCFAGEDIAPGKCLVPAGTRLDEVSLGLLAGQGVQTVTVYAKPRAALMPTGDELCSPETPLRPGKIYDSNGPMLAARMLRLGAEPTLLAAGPDDPAALAGKLARLLAEYPLVITTGGVSVGDRDYLPQAAEEAGAKLLFYGIDAKPGTPALAAGKDGHVLLCLSGNPFASFATFELLARPALAKLQGADPAPVRVRAALANGFGKPSPLRRFVRATLMGGVVTLPKGGHFSGGIGALAGCNCLVDVPAGSRALNAGDEVEVILL</sequence>
<evidence type="ECO:0000256" key="3">
    <source>
        <dbReference type="ARBA" id="ARBA00010763"/>
    </source>
</evidence>
<dbReference type="Gene3D" id="2.40.340.10">
    <property type="entry name" value="MoeA, C-terminal, domain IV"/>
    <property type="match status" value="1"/>
</dbReference>
<comment type="cofactor">
    <cofactor evidence="9">
        <name>Mg(2+)</name>
        <dbReference type="ChEBI" id="CHEBI:18420"/>
    </cofactor>
</comment>
<dbReference type="Pfam" id="PF03453">
    <property type="entry name" value="MoeA_N"/>
    <property type="match status" value="1"/>
</dbReference>
<dbReference type="SUPFAM" id="SSF63882">
    <property type="entry name" value="MoeA N-terminal region -like"/>
    <property type="match status" value="1"/>
</dbReference>
<dbReference type="RefSeq" id="WP_112115532.1">
    <property type="nucleotide sequence ID" value="NZ_PRKZ01000004.1"/>
</dbReference>
<dbReference type="Pfam" id="PF03454">
    <property type="entry name" value="MoeA_C"/>
    <property type="match status" value="1"/>
</dbReference>
<keyword evidence="6 9" id="KW-0500">Molybdenum</keyword>
<keyword evidence="9" id="KW-0479">Metal-binding</keyword>
<dbReference type="Pfam" id="PF00994">
    <property type="entry name" value="MoCF_biosynth"/>
    <property type="match status" value="1"/>
</dbReference>
<feature type="domain" description="MoaB/Mog" evidence="10">
    <location>
        <begin position="187"/>
        <end position="325"/>
    </location>
</feature>